<comment type="caution">
    <text evidence="2">The sequence shown here is derived from an EMBL/GenBank/DDBJ whole genome shotgun (WGS) entry which is preliminary data.</text>
</comment>
<dbReference type="Proteomes" id="UP000253472">
    <property type="component" value="Unassembled WGS sequence"/>
</dbReference>
<proteinExistence type="predicted"/>
<sequence length="160" mass="18274">MILGKILSTSVLLTSTACFDTPSYIRHLSSIKDDVVTYPQRAYVRSRGEFMTKYKSGRKDITYGQLYDVEVKGGAIVRDEEENRWVRCDESPNVVAELHDEYVEFLGLGDLTDVGPTINELRSMKSEMDGMDGELEEEPLSYLKYLKSQLDEYYSREGST</sequence>
<dbReference type="AlphaFoldDB" id="A0A367XV96"/>
<feature type="chain" id="PRO_5017051719" evidence="1">
    <location>
        <begin position="19"/>
        <end position="160"/>
    </location>
</feature>
<evidence type="ECO:0000256" key="1">
    <source>
        <dbReference type="SAM" id="SignalP"/>
    </source>
</evidence>
<keyword evidence="3" id="KW-1185">Reference proteome</keyword>
<evidence type="ECO:0000313" key="2">
    <source>
        <dbReference type="EMBL" id="RCK57538.1"/>
    </source>
</evidence>
<dbReference type="EMBL" id="QLNQ01000028">
    <property type="protein sequence ID" value="RCK57538.1"/>
    <property type="molecule type" value="Genomic_DNA"/>
</dbReference>
<feature type="signal peptide" evidence="1">
    <location>
        <begin position="1"/>
        <end position="18"/>
    </location>
</feature>
<reference evidence="2 3" key="1">
    <citation type="submission" date="2018-06" db="EMBL/GenBank/DDBJ databases">
        <title>Whole genome sequencing of Candida tropicalis (genome annotated by CSBL at Korea University).</title>
        <authorList>
            <person name="Ahn J."/>
        </authorList>
    </citation>
    <scope>NUCLEOTIDE SEQUENCE [LARGE SCALE GENOMIC DNA]</scope>
    <source>
        <strain evidence="2 3">ATCC 20962</strain>
    </source>
</reference>
<name>A0A367XV96_9ASCO</name>
<dbReference type="PROSITE" id="PS51257">
    <property type="entry name" value="PROKAR_LIPOPROTEIN"/>
    <property type="match status" value="1"/>
</dbReference>
<keyword evidence="1" id="KW-0732">Signal</keyword>
<accession>A0A367XV96</accession>
<organism evidence="2 3">
    <name type="scientific">Candida viswanathii</name>
    <dbReference type="NCBI Taxonomy" id="5486"/>
    <lineage>
        <taxon>Eukaryota</taxon>
        <taxon>Fungi</taxon>
        <taxon>Dikarya</taxon>
        <taxon>Ascomycota</taxon>
        <taxon>Saccharomycotina</taxon>
        <taxon>Pichiomycetes</taxon>
        <taxon>Debaryomycetaceae</taxon>
        <taxon>Candida/Lodderomyces clade</taxon>
        <taxon>Candida</taxon>
    </lineage>
</organism>
<protein>
    <submittedName>
        <fullName evidence="2">Uncharacterized protein</fullName>
    </submittedName>
</protein>
<evidence type="ECO:0000313" key="3">
    <source>
        <dbReference type="Proteomes" id="UP000253472"/>
    </source>
</evidence>
<gene>
    <name evidence="2" type="ORF">Cantr_06466</name>
</gene>